<evidence type="ECO:0000313" key="1">
    <source>
        <dbReference type="EMBL" id="MTD93272.1"/>
    </source>
</evidence>
<dbReference type="GO" id="GO:0005506">
    <property type="term" value="F:iron ion binding"/>
    <property type="evidence" value="ECO:0007669"/>
    <property type="project" value="InterPro"/>
</dbReference>
<comment type="caution">
    <text evidence="1">The sequence shown here is derived from an EMBL/GenBank/DDBJ whole genome shotgun (WGS) entry which is preliminary data.</text>
</comment>
<reference evidence="1 2" key="1">
    <citation type="submission" date="2019-11" db="EMBL/GenBank/DDBJ databases">
        <title>Identification of a novel strain.</title>
        <authorList>
            <person name="Xu Q."/>
            <person name="Wang G."/>
        </authorList>
    </citation>
    <scope>NUCLEOTIDE SEQUENCE [LARGE SCALE GENOMIC DNA]</scope>
    <source>
        <strain evidence="2">xq</strain>
    </source>
</reference>
<dbReference type="PANTHER" id="PTHR34315">
    <property type="match status" value="1"/>
</dbReference>
<dbReference type="GO" id="GO:0016702">
    <property type="term" value="F:oxidoreductase activity, acting on single donors with incorporation of molecular oxygen, incorporation of two atoms of oxygen"/>
    <property type="evidence" value="ECO:0007669"/>
    <property type="project" value="InterPro"/>
</dbReference>
<dbReference type="InterPro" id="IPR006311">
    <property type="entry name" value="TAT_signal"/>
</dbReference>
<accession>A0A6I3KHT9</accession>
<protein>
    <submittedName>
        <fullName evidence="1">Intradiol ring-cleavage dioxygenase</fullName>
    </submittedName>
</protein>
<name>A0A6I3KHT9_9HYPH</name>
<dbReference type="SUPFAM" id="SSF49482">
    <property type="entry name" value="Aromatic compound dioxygenase"/>
    <property type="match status" value="1"/>
</dbReference>
<keyword evidence="1" id="KW-0560">Oxidoreductase</keyword>
<keyword evidence="1" id="KW-0223">Dioxygenase</keyword>
<dbReference type="InterPro" id="IPR015889">
    <property type="entry name" value="Intradiol_dOase_core"/>
</dbReference>
<dbReference type="Gene3D" id="2.60.130.10">
    <property type="entry name" value="Aromatic compound dioxygenase"/>
    <property type="match status" value="1"/>
</dbReference>
<dbReference type="PANTHER" id="PTHR34315:SF1">
    <property type="entry name" value="INTRADIOL RING-CLEAVAGE DIOXYGENASES DOMAIN-CONTAINING PROTEIN-RELATED"/>
    <property type="match status" value="1"/>
</dbReference>
<dbReference type="Proteomes" id="UP000440694">
    <property type="component" value="Unassembled WGS sequence"/>
</dbReference>
<dbReference type="AlphaFoldDB" id="A0A6I3KHT9"/>
<proteinExistence type="predicted"/>
<keyword evidence="2" id="KW-1185">Reference proteome</keyword>
<evidence type="ECO:0000313" key="2">
    <source>
        <dbReference type="Proteomes" id="UP000440694"/>
    </source>
</evidence>
<dbReference type="EMBL" id="WMBQ01000001">
    <property type="protein sequence ID" value="MTD93272.1"/>
    <property type="molecule type" value="Genomic_DNA"/>
</dbReference>
<gene>
    <name evidence="1" type="ORF">GIW81_02860</name>
</gene>
<organism evidence="1 2">
    <name type="scientific">Hyphomicrobium album</name>
    <dbReference type="NCBI Taxonomy" id="2665159"/>
    <lineage>
        <taxon>Bacteria</taxon>
        <taxon>Pseudomonadati</taxon>
        <taxon>Pseudomonadota</taxon>
        <taxon>Alphaproteobacteria</taxon>
        <taxon>Hyphomicrobiales</taxon>
        <taxon>Hyphomicrobiaceae</taxon>
        <taxon>Hyphomicrobium</taxon>
    </lineage>
</organism>
<sequence length="288" mass="30178">MTRQRHHVDDHDLGLPHDLGVLIERRRALAWLGATGVAALVGACGDPIFGRAEAEVVGTAADGSQCVVHPRETAGPYPADGSNRAHGTLANVLDKSGIVRADMRPSLVAGQPVAAGTPLELTLKLVDVGRGCAPLGGHAIYLWHCDAGGRYSIYDLPEASYLRAVGVTNDAGTVTFTTVFPGCYRGRFPHMHFEVYPSLAKATTYENRILTSQLAMPEATCHAVYGGSGAYTESVANFADSPLSRDGIFADNTPLQLAAQTPALTGDVASGYRGSVVIGVKGRNAAPT</sequence>
<dbReference type="PROSITE" id="PS51318">
    <property type="entry name" value="TAT"/>
    <property type="match status" value="1"/>
</dbReference>